<evidence type="ECO:0000313" key="1">
    <source>
        <dbReference type="EMBL" id="TBU22216.1"/>
    </source>
</evidence>
<protein>
    <submittedName>
        <fullName evidence="1">Uncharacterized protein</fullName>
    </submittedName>
</protein>
<organism evidence="1">
    <name type="scientific">Dichomitus squalens</name>
    <dbReference type="NCBI Taxonomy" id="114155"/>
    <lineage>
        <taxon>Eukaryota</taxon>
        <taxon>Fungi</taxon>
        <taxon>Dikarya</taxon>
        <taxon>Basidiomycota</taxon>
        <taxon>Agaricomycotina</taxon>
        <taxon>Agaricomycetes</taxon>
        <taxon>Polyporales</taxon>
        <taxon>Polyporaceae</taxon>
        <taxon>Dichomitus</taxon>
    </lineage>
</organism>
<dbReference type="EMBL" id="ML143552">
    <property type="protein sequence ID" value="TBU22216.1"/>
    <property type="molecule type" value="Genomic_DNA"/>
</dbReference>
<dbReference type="AlphaFoldDB" id="A0A4Q9M995"/>
<dbReference type="Proteomes" id="UP000292957">
    <property type="component" value="Unassembled WGS sequence"/>
</dbReference>
<sequence>MLLLLSAYIAPYPVPSLHTAVVTRADQYCSPSRHLQRTYVHLAIGNDVCGDRADKPGDAWVGKRQCLEQPGTDHPPAVFPRFDTGALLPLFRCLRYERLERLMDAAHRLDQVHLNSIGAHDKIGCREPSPLLVQIINFPFLHLPGMSPPFWLYERSVARPSPLVYWLPLGAIGARGPTQRRRPSPGAPMCTIPN</sequence>
<gene>
    <name evidence="1" type="ORF">BD311DRAFT_157182</name>
</gene>
<name>A0A4Q9M995_9APHY</name>
<proteinExistence type="predicted"/>
<accession>A0A4Q9M995</accession>
<reference evidence="1" key="1">
    <citation type="submission" date="2019-01" db="EMBL/GenBank/DDBJ databases">
        <title>Draft genome sequences of three monokaryotic isolates of the white-rot basidiomycete fungus Dichomitus squalens.</title>
        <authorList>
            <consortium name="DOE Joint Genome Institute"/>
            <person name="Lopez S.C."/>
            <person name="Andreopoulos B."/>
            <person name="Pangilinan J."/>
            <person name="Lipzen A."/>
            <person name="Riley R."/>
            <person name="Ahrendt S."/>
            <person name="Ng V."/>
            <person name="Barry K."/>
            <person name="Daum C."/>
            <person name="Grigoriev I.V."/>
            <person name="Hilden K.S."/>
            <person name="Makela M.R."/>
            <person name="de Vries R.P."/>
        </authorList>
    </citation>
    <scope>NUCLEOTIDE SEQUENCE [LARGE SCALE GENOMIC DNA]</scope>
    <source>
        <strain evidence="1">OM18370.1</strain>
    </source>
</reference>